<evidence type="ECO:0000313" key="2">
    <source>
        <dbReference type="Proteomes" id="UP000004117"/>
    </source>
</evidence>
<protein>
    <submittedName>
        <fullName evidence="1">Uncharacterized protein</fullName>
    </submittedName>
</protein>
<proteinExistence type="predicted"/>
<gene>
    <name evidence="1" type="ORF">HMPREF1336_01544</name>
</gene>
<dbReference type="Proteomes" id="UP000004117">
    <property type="component" value="Unassembled WGS sequence"/>
</dbReference>
<evidence type="ECO:0000313" key="1">
    <source>
        <dbReference type="EMBL" id="EJV17272.1"/>
    </source>
</evidence>
<organism evidence="1 2">
    <name type="scientific">Enterococcus faecalis ERV63</name>
    <dbReference type="NCBI Taxonomy" id="1134793"/>
    <lineage>
        <taxon>Bacteria</taxon>
        <taxon>Bacillati</taxon>
        <taxon>Bacillota</taxon>
        <taxon>Bacilli</taxon>
        <taxon>Lactobacillales</taxon>
        <taxon>Enterococcaceae</taxon>
        <taxon>Enterococcus</taxon>
    </lineage>
</organism>
<name>A0AAV3GLE0_ENTFL</name>
<dbReference type="AlphaFoldDB" id="A0AAV3GLE0"/>
<comment type="caution">
    <text evidence="1">The sequence shown here is derived from an EMBL/GenBank/DDBJ whole genome shotgun (WGS) entry which is preliminary data.</text>
</comment>
<dbReference type="EMBL" id="ALZR01000044">
    <property type="protein sequence ID" value="EJV17272.1"/>
    <property type="molecule type" value="Genomic_DNA"/>
</dbReference>
<accession>A0AAV3GLE0</accession>
<sequence length="60" mass="7142">MVKRRQNGHTSYNRFWVFRGWKNTLINQALQVSPHPREEIIIIVNEFGEVGIDHKLKVLK</sequence>
<reference evidence="1 2" key="1">
    <citation type="submission" date="2012-04" db="EMBL/GenBank/DDBJ databases">
        <authorList>
            <person name="Weinstock G."/>
            <person name="Sodergren E."/>
            <person name="Lobos E.A."/>
            <person name="Fulton L."/>
            <person name="Fulton R."/>
            <person name="Courtney L."/>
            <person name="Fronick C."/>
            <person name="O'Laughlin M."/>
            <person name="Godfrey J."/>
            <person name="Wilson R.M."/>
            <person name="Miner T."/>
            <person name="Farmer C."/>
            <person name="Delehaunty K."/>
            <person name="Cordes M."/>
            <person name="Minx P."/>
            <person name="Tomlinson C."/>
            <person name="Chen J."/>
            <person name="Wollam A."/>
            <person name="Pepin K.H."/>
            <person name="Bhonagiri V."/>
            <person name="Zhang X."/>
            <person name="Suruliraj S."/>
            <person name="Warren W."/>
            <person name="Mitreva M."/>
            <person name="Mardis E.R."/>
            <person name="Wilson R.K."/>
        </authorList>
    </citation>
    <scope>NUCLEOTIDE SEQUENCE [LARGE SCALE GENOMIC DNA]</scope>
    <source>
        <strain evidence="1 2">ERV63</strain>
    </source>
</reference>